<dbReference type="EMBL" id="CAUWAG010000020">
    <property type="protein sequence ID" value="CAJ2514028.1"/>
    <property type="molecule type" value="Genomic_DNA"/>
</dbReference>
<feature type="compositionally biased region" description="Polar residues" evidence="1">
    <location>
        <begin position="1"/>
        <end position="16"/>
    </location>
</feature>
<feature type="region of interest" description="Disordered" evidence="1">
    <location>
        <begin position="1"/>
        <end position="88"/>
    </location>
</feature>
<proteinExistence type="predicted"/>
<dbReference type="AlphaFoldDB" id="A0AAI8YQU7"/>
<protein>
    <submittedName>
        <fullName evidence="2">Uu.00g021470.m01.CDS01</fullName>
    </submittedName>
</protein>
<dbReference type="Proteomes" id="UP001295740">
    <property type="component" value="Unassembled WGS sequence"/>
</dbReference>
<sequence>MSTEQQPPTKIDTSSHPALHTAQPGPTSPQLEKDAARAMSSTDSWKPSLGGRKQSYAKEDQKRALQMSGVMGEVPSGPGFTEGANGSS</sequence>
<comment type="caution">
    <text evidence="2">The sequence shown here is derived from an EMBL/GenBank/DDBJ whole genome shotgun (WGS) entry which is preliminary data.</text>
</comment>
<organism evidence="2 3">
    <name type="scientific">Anthostomella pinea</name>
    <dbReference type="NCBI Taxonomy" id="933095"/>
    <lineage>
        <taxon>Eukaryota</taxon>
        <taxon>Fungi</taxon>
        <taxon>Dikarya</taxon>
        <taxon>Ascomycota</taxon>
        <taxon>Pezizomycotina</taxon>
        <taxon>Sordariomycetes</taxon>
        <taxon>Xylariomycetidae</taxon>
        <taxon>Xylariales</taxon>
        <taxon>Xylariaceae</taxon>
        <taxon>Anthostomella</taxon>
    </lineage>
</organism>
<keyword evidence="3" id="KW-1185">Reference proteome</keyword>
<evidence type="ECO:0000313" key="3">
    <source>
        <dbReference type="Proteomes" id="UP001295740"/>
    </source>
</evidence>
<gene>
    <name evidence="2" type="ORF">KHLLAP_LOCUS14496</name>
</gene>
<evidence type="ECO:0000313" key="2">
    <source>
        <dbReference type="EMBL" id="CAJ2514028.1"/>
    </source>
</evidence>
<reference evidence="2" key="1">
    <citation type="submission" date="2023-10" db="EMBL/GenBank/DDBJ databases">
        <authorList>
            <person name="Hackl T."/>
        </authorList>
    </citation>
    <scope>NUCLEOTIDE SEQUENCE</scope>
</reference>
<name>A0AAI8YQU7_9PEZI</name>
<accession>A0AAI8YQU7</accession>
<evidence type="ECO:0000256" key="1">
    <source>
        <dbReference type="SAM" id="MobiDB-lite"/>
    </source>
</evidence>